<dbReference type="Proteomes" id="UP000637423">
    <property type="component" value="Unassembled WGS sequence"/>
</dbReference>
<proteinExistence type="predicted"/>
<sequence length="136" mass="14529">MNANKLIIAAALAIASAATFAQDANSADVNGASAKTRAQVIEELREARAQGLLSVPDYAYPLVQNTGSPLTRAEVVAELDGARKAGTLDVSYDYPRTVVDPVAQHKSRAEVKREIAVARADGSLFVSDYDYPHLTR</sequence>
<dbReference type="Pfam" id="PF13663">
    <property type="entry name" value="DUF4148"/>
    <property type="match status" value="2"/>
</dbReference>
<evidence type="ECO:0000313" key="2">
    <source>
        <dbReference type="EMBL" id="GGC64272.1"/>
    </source>
</evidence>
<feature type="chain" id="PRO_5037962642" description="DUF4148 domain-containing protein" evidence="1">
    <location>
        <begin position="22"/>
        <end position="136"/>
    </location>
</feature>
<evidence type="ECO:0000313" key="3">
    <source>
        <dbReference type="Proteomes" id="UP000637423"/>
    </source>
</evidence>
<protein>
    <recommendedName>
        <fullName evidence="4">DUF4148 domain-containing protein</fullName>
    </recommendedName>
</protein>
<reference evidence="2" key="1">
    <citation type="journal article" date="2014" name="Int. J. Syst. Evol. Microbiol.">
        <title>Complete genome sequence of Corynebacterium casei LMG S-19264T (=DSM 44701T), isolated from a smear-ripened cheese.</title>
        <authorList>
            <consortium name="US DOE Joint Genome Institute (JGI-PGF)"/>
            <person name="Walter F."/>
            <person name="Albersmeier A."/>
            <person name="Kalinowski J."/>
            <person name="Ruckert C."/>
        </authorList>
    </citation>
    <scope>NUCLEOTIDE SEQUENCE</scope>
    <source>
        <strain evidence="2">CGMCC 1.10998</strain>
    </source>
</reference>
<name>A0A916XCQ3_9BURK</name>
<dbReference type="RefSeq" id="WP_188564761.1">
    <property type="nucleotide sequence ID" value="NZ_BMED01000001.1"/>
</dbReference>
<dbReference type="EMBL" id="BMED01000001">
    <property type="protein sequence ID" value="GGC64272.1"/>
    <property type="molecule type" value="Genomic_DNA"/>
</dbReference>
<dbReference type="InterPro" id="IPR025421">
    <property type="entry name" value="DUF4148"/>
</dbReference>
<dbReference type="AlphaFoldDB" id="A0A916XCQ3"/>
<keyword evidence="3" id="KW-1185">Reference proteome</keyword>
<evidence type="ECO:0008006" key="4">
    <source>
        <dbReference type="Google" id="ProtNLM"/>
    </source>
</evidence>
<reference evidence="2" key="2">
    <citation type="submission" date="2020-09" db="EMBL/GenBank/DDBJ databases">
        <authorList>
            <person name="Sun Q."/>
            <person name="Zhou Y."/>
        </authorList>
    </citation>
    <scope>NUCLEOTIDE SEQUENCE</scope>
    <source>
        <strain evidence="2">CGMCC 1.10998</strain>
    </source>
</reference>
<evidence type="ECO:0000256" key="1">
    <source>
        <dbReference type="SAM" id="SignalP"/>
    </source>
</evidence>
<comment type="caution">
    <text evidence="2">The sequence shown here is derived from an EMBL/GenBank/DDBJ whole genome shotgun (WGS) entry which is preliminary data.</text>
</comment>
<keyword evidence="1" id="KW-0732">Signal</keyword>
<feature type="signal peptide" evidence="1">
    <location>
        <begin position="1"/>
        <end position="21"/>
    </location>
</feature>
<accession>A0A916XCQ3</accession>
<gene>
    <name evidence="2" type="ORF">GCM10011396_09030</name>
</gene>
<organism evidence="2 3">
    <name type="scientific">Undibacterium terreum</name>
    <dbReference type="NCBI Taxonomy" id="1224302"/>
    <lineage>
        <taxon>Bacteria</taxon>
        <taxon>Pseudomonadati</taxon>
        <taxon>Pseudomonadota</taxon>
        <taxon>Betaproteobacteria</taxon>
        <taxon>Burkholderiales</taxon>
        <taxon>Oxalobacteraceae</taxon>
        <taxon>Undibacterium</taxon>
    </lineage>
</organism>